<dbReference type="PROSITE" id="PS50525">
    <property type="entry name" value="RDRP_SSRNA_NEG_SEG"/>
    <property type="match status" value="1"/>
</dbReference>
<keyword evidence="8" id="KW-0548">Nucleotidyltransferase</keyword>
<dbReference type="EC" id="2.7.7.48" evidence="1"/>
<accession>A0AA50KI03</accession>
<evidence type="ECO:0000256" key="1">
    <source>
        <dbReference type="ARBA" id="ARBA00012494"/>
    </source>
</evidence>
<dbReference type="InterPro" id="IPR007322">
    <property type="entry name" value="RNA_pol_bunyavir"/>
</dbReference>
<keyword evidence="8" id="KW-0696">RNA-directed RNA polymerase</keyword>
<dbReference type="Pfam" id="PF04196">
    <property type="entry name" value="Bunya_RdRp"/>
    <property type="match status" value="1"/>
</dbReference>
<sequence>MQSNLPQTPSVPLSSERMPCKIQSDFINSITQVCDLTPHLYYAHRTYSSFNKRTDKCTANINCKDSGSQIVFRVATDWKLLREGHNVYQEAEGIRLMADRGGDNKSLIHTLLQCLISSSPEVSLRRFQDAFNLSLPDKTPDVVFTGTTLTFLELKTGLHCSSKIYDDAVRKYDMSAFEPLRKAANIAIFLSGQSLWMPAGAEVSADAVDFLCSVCGFIHQTLIAKKSYHQNQNIDGTIKIPKVDLTPRRDDSILSITDDYLQRMIEVVPRDRFTPQMAVEIQKPREATSSRCWPVKHESTIVGFLPDFPIVLSPSKKRPDATLISNPFLRHLATSYWVSRNFDSRHFLPTENREERKIGLEGPIETLIMSNPKDISRGLWLKDLVDHKVSHFNNHDLDFIQVQKLRRKLERKKATWRDSIASSTVLEIIRRRDEEHENSWITSQDQPVIRQDLNALVSEILSSTREGLLEADLPVIHTNHGGNQMFQEEAWSQHMRFWQLVYSELNIGIKGAQTKNKKRFLAQRLGDFDAYIFSQSKGSGQHIFFYLLVHSSAKMFRLDDWEELNDGWFCTRNVMSVTPAAIEQRLYSFNKLYTLRVFFEDKVEDWKENFAMCVWISLEAKQRTLDLLSLMRYIYMEMSKPYLESKPDKIFGKIDLPLRTRLDQHVVACMSCLVDFHRDRRPELLQVPSWITTRPTGSFRTIVNLSYFQHVIKSQQTVGLTSVFKTAKKIITEEEKLTRDVANSIVRLDEINFADLRSHQFSPSFVAMLGFFGSKRLKKEFKTFQDFRTAWFNELQDLEYEDFATFKKTTDMSIATRSHRDYCIAKVNNMVVSYLDSPYQDLESLVKEQRNRADSRALTIFMKDQQTGVREIFVLPIIMRILVKSLECMSELICKRCMKNEALSNPKLKDVFLNIHQSKVVNKMKALRKMYKSQKPKQYIGEYKFMASSDAKTWCQQFTMPNFMQMFVGLFYSAYGEEVRPLLKYIAFVLNQITNKEIVFDEAAVRWCQDLTSEELNQIYSRNDEFSSFVKILRREKKHGEFGFKNESNMMQGITHYVSSLLHSLYLEFAATRLNIFTKNLLEELAVNVDWDLISDGMVIDTIVSSDDSGIYCTLNFIVGYEHESDLSRIKARMDRVADAISSMGKQIDLLKPLIGARLSVEKSTEFSQSETFEFNSRFFYKTSEYVPEIKFCTAAFHPGFHEFPSERVDEALSSLNASLTNGLSQSVMRAQQLMLNRMHHHLITNRIDYSDLELELRSPIIGWVPLMPQGLIGIMNMQQITSFLVLTSDPNSDLYNARYFLESEVMDTKVRLSLLRRTKLNKMLSKMGITREFVTTNLINLGPEFLINRLPQNLKIAIKMLSPGTNTALAFTSLSKLHSVSCYSNTRQVFTTRIPSEESLKMTYTEMLQWIKTNRSLLPKINVDFYDTPEIKYLASIDWSNCQEITKNLVVRPFDRKVNKFYLKALKILPDTRSVLSDCYDYWIGTRNPRNEIFFEYLKTLDTRIKDSYAETIEAFHSRPQELKMFLMNIELKDKRISYFGPALHQQGIQLHMANYLKHNWSDQFSLILEKPKDLLIGESIDEKAIQKAWEGVSQYLSNAFGGWRALMTYWLDLATNKLRDIDIPEARSENPDVQLMLLWLKHRKNPFHLIPVTRYIKKSVTCLFLSSTCRIIRINNRWVKSISYNDRIYHEDPTSRARDRFEMTQADVHESMVNEYCLSSSQMKLVHLNGSMYLTTTGNLVNDRSSFCCLPLKPIELSTYSPLDSPLSDFIKTMSRVVLFSPNLIFDYNFITRVQQFKQKGGLDQRDRAVYREFHQMLMDQDKSQEDLANRVQRRIDARLRWERGEYAEPEVLLDEDLALNEDLITLQDRLVVPREEEEKSPEMFSEVSLEVEAVIEQITRSIMQEPTSDPGGGQHHEDPAVVDWGDPLDEEEAGDIDDALLEWAQEHNMTVDEVGTAARLEDALMESWEDPTAPSVLYWSGGLLIPAESRNCWVMARREIQKAKQAREQALGESALPFPDSV</sequence>
<feature type="domain" description="RdRp catalytic" evidence="7">
    <location>
        <begin position="933"/>
        <end position="1148"/>
    </location>
</feature>
<evidence type="ECO:0000256" key="3">
    <source>
        <dbReference type="ARBA" id="ARBA00022679"/>
    </source>
</evidence>
<evidence type="ECO:0000256" key="6">
    <source>
        <dbReference type="ARBA" id="ARBA00031012"/>
    </source>
</evidence>
<proteinExistence type="predicted"/>
<evidence type="ECO:0000256" key="5">
    <source>
        <dbReference type="ARBA" id="ARBA00030436"/>
    </source>
</evidence>
<keyword evidence="3" id="KW-0808">Transferase</keyword>
<dbReference type="EMBL" id="OP722899">
    <property type="protein sequence ID" value="WMB96323.1"/>
    <property type="molecule type" value="Viral_cRNA"/>
</dbReference>
<evidence type="ECO:0000313" key="8">
    <source>
        <dbReference type="EMBL" id="WMB96323.1"/>
    </source>
</evidence>
<dbReference type="GO" id="GO:0003968">
    <property type="term" value="F:RNA-directed RNA polymerase activity"/>
    <property type="evidence" value="ECO:0007669"/>
    <property type="project" value="UniProtKB-KW"/>
</dbReference>
<organism evidence="8">
    <name type="scientific">Leptomonas pyrrhocoris leishbunyavirus 3</name>
    <dbReference type="NCBI Taxonomy" id="3070841"/>
    <lineage>
        <taxon>Viruses</taxon>
        <taxon>Riboviria</taxon>
        <taxon>Orthornavirae</taxon>
        <taxon>Negarnaviricota</taxon>
        <taxon>Polyploviricotina</taxon>
        <taxon>Bunyaviricetes</taxon>
        <taxon>Hareavirales</taxon>
        <taxon>Leishbuviridae</taxon>
        <taxon>Shilevirus</taxon>
        <taxon>Shilevirus alphamoraviense</taxon>
    </lineage>
</organism>
<dbReference type="GO" id="GO:0039694">
    <property type="term" value="P:viral RNA genome replication"/>
    <property type="evidence" value="ECO:0007669"/>
    <property type="project" value="InterPro"/>
</dbReference>
<evidence type="ECO:0000259" key="7">
    <source>
        <dbReference type="PROSITE" id="PS50525"/>
    </source>
</evidence>
<evidence type="ECO:0000256" key="2">
    <source>
        <dbReference type="ARBA" id="ARBA00018602"/>
    </source>
</evidence>
<reference evidence="8" key="1">
    <citation type="submission" date="2022-10" db="EMBL/GenBank/DDBJ databases">
        <title>Divergent RNA viruses in the cosmopolitan monoxenous trypanosomatid Leptomonas pyrrhocoris.</title>
        <authorList>
            <person name="Grybchuk D."/>
            <person name="Macedo D.H."/>
            <person name="Kostygov A."/>
            <person name="Votypka J."/>
            <person name="Sevcik J."/>
            <person name="Yurchenko V."/>
        </authorList>
    </citation>
    <scope>NUCLEOTIDE SEQUENCE</scope>
    <source>
        <strain evidence="8">LbvRU-Kr01</strain>
    </source>
</reference>
<evidence type="ECO:0000256" key="4">
    <source>
        <dbReference type="ARBA" id="ARBA00030285"/>
    </source>
</evidence>
<dbReference type="InterPro" id="IPR007099">
    <property type="entry name" value="RNA-dir_pol_NSvirus"/>
</dbReference>
<protein>
    <recommendedName>
        <fullName evidence="2">RNA-directed RNA polymerase L</fullName>
        <ecNumber evidence="1">2.7.7.48</ecNumber>
    </recommendedName>
    <alternativeName>
        <fullName evidence="4">Large structural protein</fullName>
    </alternativeName>
    <alternativeName>
        <fullName evidence="6">Replicase</fullName>
    </alternativeName>
    <alternativeName>
        <fullName evidence="5">Transcriptase</fullName>
    </alternativeName>
</protein>
<name>A0AA50KI03_9VIRU</name>
<dbReference type="GO" id="GO:0006351">
    <property type="term" value="P:DNA-templated transcription"/>
    <property type="evidence" value="ECO:0007669"/>
    <property type="project" value="InterPro"/>
</dbReference>